<dbReference type="PANTHER" id="PTHR35526">
    <property type="entry name" value="ANTI-SIGMA-F FACTOR RSBW-RELATED"/>
    <property type="match status" value="1"/>
</dbReference>
<sequence>MGLHGDGEDTARLVAHGYLMRAGCTPDGGGAGIAEARRHVTAFLDQARTEHRLPVSHRARDLTAPVVSEPVANAHKYAPGPIGTELCTSADSVVVVVRDGAPALPAARAADPGRVGRHGLEIIEVITEPLLVEPEPGGKRITARLTPTDAACSPAQASLLPGRTRGRTAEAVFPPRSRRSFPIDPGQAEPGGGRGRFGGTCW</sequence>
<dbReference type="RefSeq" id="WP_399617909.1">
    <property type="nucleotide sequence ID" value="NZ_JBITYT010000010.1"/>
</dbReference>
<name>A0ABW8CXJ5_STRBI</name>
<dbReference type="Gene3D" id="3.30.565.10">
    <property type="entry name" value="Histidine kinase-like ATPase, C-terminal domain"/>
    <property type="match status" value="1"/>
</dbReference>
<dbReference type="PANTHER" id="PTHR35526:SF3">
    <property type="entry name" value="ANTI-SIGMA-F FACTOR RSBW"/>
    <property type="match status" value="1"/>
</dbReference>
<evidence type="ECO:0000313" key="3">
    <source>
        <dbReference type="Proteomes" id="UP001614391"/>
    </source>
</evidence>
<feature type="region of interest" description="Disordered" evidence="1">
    <location>
        <begin position="163"/>
        <end position="202"/>
    </location>
</feature>
<reference evidence="2 3" key="1">
    <citation type="submission" date="2024-10" db="EMBL/GenBank/DDBJ databases">
        <title>The Natural Products Discovery Center: Release of the First 8490 Sequenced Strains for Exploring Actinobacteria Biosynthetic Diversity.</title>
        <authorList>
            <person name="Kalkreuter E."/>
            <person name="Kautsar S.A."/>
            <person name="Yang D."/>
            <person name="Bader C.D."/>
            <person name="Teijaro C.N."/>
            <person name="Fluegel L."/>
            <person name="Davis C.M."/>
            <person name="Simpson J.R."/>
            <person name="Lauterbach L."/>
            <person name="Steele A.D."/>
            <person name="Gui C."/>
            <person name="Meng S."/>
            <person name="Li G."/>
            <person name="Viehrig K."/>
            <person name="Ye F."/>
            <person name="Su P."/>
            <person name="Kiefer A.F."/>
            <person name="Nichols A."/>
            <person name="Cepeda A.J."/>
            <person name="Yan W."/>
            <person name="Fan B."/>
            <person name="Jiang Y."/>
            <person name="Adhikari A."/>
            <person name="Zheng C.-J."/>
            <person name="Schuster L."/>
            <person name="Cowan T.M."/>
            <person name="Smanski M.J."/>
            <person name="Chevrette M.G."/>
            <person name="De Carvalho L.P.S."/>
            <person name="Shen B."/>
        </authorList>
    </citation>
    <scope>NUCLEOTIDE SEQUENCE [LARGE SCALE GENOMIC DNA]</scope>
    <source>
        <strain evidence="2 3">NPDC053346</strain>
    </source>
</reference>
<accession>A0ABW8CXJ5</accession>
<comment type="caution">
    <text evidence="2">The sequence shown here is derived from an EMBL/GenBank/DDBJ whole genome shotgun (WGS) entry which is preliminary data.</text>
</comment>
<evidence type="ECO:0000256" key="1">
    <source>
        <dbReference type="SAM" id="MobiDB-lite"/>
    </source>
</evidence>
<dbReference type="InterPro" id="IPR050267">
    <property type="entry name" value="Anti-sigma-factor_SerPK"/>
</dbReference>
<keyword evidence="2" id="KW-0547">Nucleotide-binding</keyword>
<feature type="compositionally biased region" description="Gly residues" evidence="1">
    <location>
        <begin position="189"/>
        <end position="202"/>
    </location>
</feature>
<keyword evidence="3" id="KW-1185">Reference proteome</keyword>
<evidence type="ECO:0000313" key="2">
    <source>
        <dbReference type="EMBL" id="MFI9122282.1"/>
    </source>
</evidence>
<dbReference type="Proteomes" id="UP001614391">
    <property type="component" value="Unassembled WGS sequence"/>
</dbReference>
<dbReference type="GO" id="GO:0005524">
    <property type="term" value="F:ATP binding"/>
    <property type="evidence" value="ECO:0007669"/>
    <property type="project" value="UniProtKB-KW"/>
</dbReference>
<dbReference type="InterPro" id="IPR036890">
    <property type="entry name" value="HATPase_C_sf"/>
</dbReference>
<proteinExistence type="predicted"/>
<gene>
    <name evidence="2" type="ORF">ACIGW0_23255</name>
</gene>
<keyword evidence="2" id="KW-0067">ATP-binding</keyword>
<protein>
    <submittedName>
        <fullName evidence="2">ATP-binding protein</fullName>
    </submittedName>
</protein>
<dbReference type="EMBL" id="JBITYT010000010">
    <property type="protein sequence ID" value="MFI9122282.1"/>
    <property type="molecule type" value="Genomic_DNA"/>
</dbReference>
<organism evidence="2 3">
    <name type="scientific">Streptomyces bikiniensis</name>
    <dbReference type="NCBI Taxonomy" id="1896"/>
    <lineage>
        <taxon>Bacteria</taxon>
        <taxon>Bacillati</taxon>
        <taxon>Actinomycetota</taxon>
        <taxon>Actinomycetes</taxon>
        <taxon>Kitasatosporales</taxon>
        <taxon>Streptomycetaceae</taxon>
        <taxon>Streptomyces</taxon>
    </lineage>
</organism>